<dbReference type="Pfam" id="PF03169">
    <property type="entry name" value="OPT"/>
    <property type="match status" value="1"/>
</dbReference>
<dbReference type="OrthoDB" id="9986677at2759"/>
<keyword evidence="5" id="KW-0571">Peptide transport</keyword>
<evidence type="ECO:0000256" key="2">
    <source>
        <dbReference type="ARBA" id="ARBA00008807"/>
    </source>
</evidence>
<feature type="transmembrane region" description="Helical" evidence="9">
    <location>
        <begin position="706"/>
        <end position="729"/>
    </location>
</feature>
<dbReference type="Proteomes" id="UP001165063">
    <property type="component" value="Unassembled WGS sequence"/>
</dbReference>
<keyword evidence="11" id="KW-1185">Reference proteome</keyword>
<comment type="subcellular location">
    <subcellularLocation>
        <location evidence="1">Membrane</location>
        <topology evidence="1">Multi-pass membrane protein</topology>
    </subcellularLocation>
</comment>
<dbReference type="GO" id="GO:0035673">
    <property type="term" value="F:oligopeptide transmembrane transporter activity"/>
    <property type="evidence" value="ECO:0007669"/>
    <property type="project" value="InterPro"/>
</dbReference>
<dbReference type="PANTHER" id="PTHR22601">
    <property type="entry name" value="ISP4 LIKE PROTEIN"/>
    <property type="match status" value="1"/>
</dbReference>
<evidence type="ECO:0000313" key="10">
    <source>
        <dbReference type="EMBL" id="GMG39586.1"/>
    </source>
</evidence>
<sequence length="792" mass="89837">MPGTTKNYSSIPQEDQLLDKDLTEIPPAVVEALHLDEIEPDNDTIKQQEDSLLTFRYFLLSVLFVVPGAFIETMNSFRTTSAPYGILFVQFLAYPLGHYLSKTLPNKEINLLNLFKFNLNPGPWSVKESVLVTLTAASGATGNMGTAGISLAKVFYDIDIPPLVAIAFMYGIVWTGYSFGAIARNFVLYDPKFVWPKALMQTSLFKLQSSNDEDSSINNDDTSTKHSHDNKLQMRIFTIGLIAMFLWQFLPEFIFPFLSSLAVICWIAPYNHNLNFIGSGLGGLGFLNFSLDWSNITSSVMLNPYWTIVLQFLGFACTCWIAIPFFKWFQDGKFSLGLMNNHALLSTGENYPLSELVTTELKFNETAYELYGPIHFGSQRLFNIFFDYAAYASAVITLLTFGFGDLKNSFVKMRNVYKKNENSQLQQEHEVEDDLDSSSSLLSKNPKHKQLHAVSSQYSDRINKLYSVYEDVPTSWFLTLFLVSFTLLSYIIIQGYIFIPWKTYIVALCIGAVIVIPMSYLYAISNFQLAIGTFNELLYGVMIQNPFFLKAQDTKHPVGAAIYGAVAGNCWYRAQYILQDQKIGLYNQIPPKYVFFSQIFGDLLGVPVNYASLQWVLSQKLDYLRGTKVDPLHQWTGQSLVNYSANSAQYVLVGPSHLFAKYPFLPYGFAFGALAPLAIYGLSKVFNLKKLKYLNTTILFSSMSTFYGNISTGYLTQFLIGSYVMYYVYNFKKRVFKKFNYVLAAAFDTGFNMCNLFIFVVFGSGWFSQGEPYSFPYWWGNDPNSIEKCYAL</sequence>
<evidence type="ECO:0000256" key="3">
    <source>
        <dbReference type="ARBA" id="ARBA00022448"/>
    </source>
</evidence>
<feature type="transmembrane region" description="Helical" evidence="9">
    <location>
        <begin position="236"/>
        <end position="269"/>
    </location>
</feature>
<feature type="transmembrane region" description="Helical" evidence="9">
    <location>
        <begin position="504"/>
        <end position="523"/>
    </location>
</feature>
<evidence type="ECO:0000256" key="8">
    <source>
        <dbReference type="ARBA" id="ARBA00023136"/>
    </source>
</evidence>
<keyword evidence="8 9" id="KW-0472">Membrane</keyword>
<dbReference type="InterPro" id="IPR004648">
    <property type="entry name" value="Oligpept_transpt"/>
</dbReference>
<gene>
    <name evidence="10" type="ORF">Amon01_000546400</name>
</gene>
<accession>A0A9W7DLF3</accession>
<reference evidence="10" key="1">
    <citation type="submission" date="2023-04" db="EMBL/GenBank/DDBJ databases">
        <title>Ambrosiozyma monospora NBRC 1965.</title>
        <authorList>
            <person name="Ichikawa N."/>
            <person name="Sato H."/>
            <person name="Tonouchi N."/>
        </authorList>
    </citation>
    <scope>NUCLEOTIDE SEQUENCE</scope>
    <source>
        <strain evidence="10">NBRC 1965</strain>
    </source>
</reference>
<evidence type="ECO:0000256" key="6">
    <source>
        <dbReference type="ARBA" id="ARBA00022927"/>
    </source>
</evidence>
<feature type="transmembrane region" description="Helical" evidence="9">
    <location>
        <begin position="275"/>
        <end position="293"/>
    </location>
</feature>
<keyword evidence="6" id="KW-0653">Protein transport</keyword>
<comment type="similarity">
    <text evidence="2">Belongs to the oligopeptide OPT transporter family.</text>
</comment>
<dbReference type="GO" id="GO:0015031">
    <property type="term" value="P:protein transport"/>
    <property type="evidence" value="ECO:0007669"/>
    <property type="project" value="UniProtKB-KW"/>
</dbReference>
<evidence type="ECO:0000256" key="7">
    <source>
        <dbReference type="ARBA" id="ARBA00022989"/>
    </source>
</evidence>
<keyword evidence="4 9" id="KW-0812">Transmembrane</keyword>
<dbReference type="AlphaFoldDB" id="A0A9W7DLF3"/>
<feature type="transmembrane region" description="Helical" evidence="9">
    <location>
        <begin position="388"/>
        <end position="406"/>
    </location>
</feature>
<organism evidence="10 11">
    <name type="scientific">Ambrosiozyma monospora</name>
    <name type="common">Yeast</name>
    <name type="synonym">Endomycopsis monosporus</name>
    <dbReference type="NCBI Taxonomy" id="43982"/>
    <lineage>
        <taxon>Eukaryota</taxon>
        <taxon>Fungi</taxon>
        <taxon>Dikarya</taxon>
        <taxon>Ascomycota</taxon>
        <taxon>Saccharomycotina</taxon>
        <taxon>Pichiomycetes</taxon>
        <taxon>Pichiales</taxon>
        <taxon>Pichiaceae</taxon>
        <taxon>Ambrosiozyma</taxon>
    </lineage>
</organism>
<feature type="transmembrane region" description="Helical" evidence="9">
    <location>
        <begin position="305"/>
        <end position="326"/>
    </location>
</feature>
<protein>
    <submittedName>
        <fullName evidence="10">Unnamed protein product</fullName>
    </submittedName>
</protein>
<comment type="caution">
    <text evidence="10">The sequence shown here is derived from an EMBL/GenBank/DDBJ whole genome shotgun (WGS) entry which is preliminary data.</text>
</comment>
<name>A0A9W7DLF3_AMBMO</name>
<feature type="transmembrane region" description="Helical" evidence="9">
    <location>
        <begin position="664"/>
        <end position="686"/>
    </location>
</feature>
<keyword evidence="7 9" id="KW-1133">Transmembrane helix</keyword>
<evidence type="ECO:0000256" key="1">
    <source>
        <dbReference type="ARBA" id="ARBA00004141"/>
    </source>
</evidence>
<dbReference type="EMBL" id="BSXU01003032">
    <property type="protein sequence ID" value="GMG39586.1"/>
    <property type="molecule type" value="Genomic_DNA"/>
</dbReference>
<feature type="transmembrane region" description="Helical" evidence="9">
    <location>
        <begin position="476"/>
        <end position="498"/>
    </location>
</feature>
<dbReference type="InterPro" id="IPR004813">
    <property type="entry name" value="OPT"/>
</dbReference>
<dbReference type="GO" id="GO:0016020">
    <property type="term" value="C:membrane"/>
    <property type="evidence" value="ECO:0007669"/>
    <property type="project" value="UniProtKB-SubCell"/>
</dbReference>
<feature type="transmembrane region" description="Helical" evidence="9">
    <location>
        <begin position="83"/>
        <end position="101"/>
    </location>
</feature>
<evidence type="ECO:0000256" key="4">
    <source>
        <dbReference type="ARBA" id="ARBA00022692"/>
    </source>
</evidence>
<dbReference type="NCBIfam" id="TIGR00728">
    <property type="entry name" value="OPT_sfam"/>
    <property type="match status" value="1"/>
</dbReference>
<evidence type="ECO:0000256" key="9">
    <source>
        <dbReference type="SAM" id="Phobius"/>
    </source>
</evidence>
<evidence type="ECO:0000256" key="5">
    <source>
        <dbReference type="ARBA" id="ARBA00022856"/>
    </source>
</evidence>
<feature type="transmembrane region" description="Helical" evidence="9">
    <location>
        <begin position="741"/>
        <end position="767"/>
    </location>
</feature>
<keyword evidence="3" id="KW-0813">Transport</keyword>
<proteinExistence type="inferred from homology"/>
<evidence type="ECO:0000313" key="11">
    <source>
        <dbReference type="Proteomes" id="UP001165063"/>
    </source>
</evidence>
<feature type="transmembrane region" description="Helical" evidence="9">
    <location>
        <begin position="53"/>
        <end position="71"/>
    </location>
</feature>
<feature type="transmembrane region" description="Helical" evidence="9">
    <location>
        <begin position="163"/>
        <end position="183"/>
    </location>
</feature>